<evidence type="ECO:0000313" key="2">
    <source>
        <dbReference type="Proteomes" id="UP001209922"/>
    </source>
</evidence>
<protein>
    <submittedName>
        <fullName evidence="1">Uncharacterized protein</fullName>
    </submittedName>
</protein>
<sequence length="102" mass="11438">MTGAADPFEWFLRQRGKDRRRIVRATRGEYGPADVVQEAWPMAGQLSARHGVEADFSDPGFQERLISHLYQALVRHAGLHVRHGYGRTTPAATRPTKALRTG</sequence>
<comment type="caution">
    <text evidence="1">The sequence shown here is derived from an EMBL/GenBank/DDBJ whole genome shotgun (WGS) entry which is preliminary data.</text>
</comment>
<dbReference type="Proteomes" id="UP001209922">
    <property type="component" value="Unassembled WGS sequence"/>
</dbReference>
<reference evidence="1 2" key="1">
    <citation type="submission" date="2022-10" db="EMBL/GenBank/DDBJ databases">
        <title>Xanthomonas sp. H13-6.</title>
        <authorList>
            <person name="Liu X."/>
            <person name="Deng Z."/>
            <person name="Jiang Y."/>
            <person name="Yu T."/>
            <person name="Ai J."/>
        </authorList>
    </citation>
    <scope>NUCLEOTIDE SEQUENCE [LARGE SCALE GENOMIC DNA]</scope>
    <source>
        <strain evidence="1 2">H13-6</strain>
    </source>
</reference>
<dbReference type="RefSeq" id="WP_265126696.1">
    <property type="nucleotide sequence ID" value="NZ_JAPCHY010000003.1"/>
</dbReference>
<name>A0ABT3JTB5_9XANT</name>
<evidence type="ECO:0000313" key="1">
    <source>
        <dbReference type="EMBL" id="MCW4471734.1"/>
    </source>
</evidence>
<proteinExistence type="predicted"/>
<dbReference type="EMBL" id="JAPCHY010000003">
    <property type="protein sequence ID" value="MCW4471734.1"/>
    <property type="molecule type" value="Genomic_DNA"/>
</dbReference>
<gene>
    <name evidence="1" type="ORF">OK345_04335</name>
</gene>
<organism evidence="1 2">
    <name type="scientific">Xanthomonas chitinilytica</name>
    <dbReference type="NCBI Taxonomy" id="2989819"/>
    <lineage>
        <taxon>Bacteria</taxon>
        <taxon>Pseudomonadati</taxon>
        <taxon>Pseudomonadota</taxon>
        <taxon>Gammaproteobacteria</taxon>
        <taxon>Lysobacterales</taxon>
        <taxon>Lysobacteraceae</taxon>
        <taxon>Xanthomonas</taxon>
    </lineage>
</organism>
<accession>A0ABT3JTB5</accession>
<keyword evidence="2" id="KW-1185">Reference proteome</keyword>